<sequence>MEDGEIIETKAEISETDKEKIKNGKHKHKKEKSKKEKKRKKHKKDDESGEPSPKKRKKTEDEKTLDDNEVKAKVPVSLEELIEKRKAEEAELNRPKFITKEERAMEALRKRQEEVKQQRLKMNQELSKQIEFLEKAKEDDRYSVPSMFKLTVS</sequence>
<evidence type="ECO:0000256" key="2">
    <source>
        <dbReference type="SAM" id="MobiDB-lite"/>
    </source>
</evidence>
<name>A0ABD2Q5A8_9PLAT</name>
<dbReference type="AlphaFoldDB" id="A0ABD2Q5A8"/>
<comment type="caution">
    <text evidence="3">The sequence shown here is derived from an EMBL/GenBank/DDBJ whole genome shotgun (WGS) entry which is preliminary data.</text>
</comment>
<feature type="compositionally biased region" description="Basic and acidic residues" evidence="2">
    <location>
        <begin position="7"/>
        <end position="22"/>
    </location>
</feature>
<feature type="region of interest" description="Disordered" evidence="2">
    <location>
        <begin position="1"/>
        <end position="70"/>
    </location>
</feature>
<evidence type="ECO:0000313" key="4">
    <source>
        <dbReference type="Proteomes" id="UP001626550"/>
    </source>
</evidence>
<dbReference type="Proteomes" id="UP001626550">
    <property type="component" value="Unassembled WGS sequence"/>
</dbReference>
<dbReference type="EMBL" id="JBJKFK010001027">
    <property type="protein sequence ID" value="KAL3314337.1"/>
    <property type="molecule type" value="Genomic_DNA"/>
</dbReference>
<keyword evidence="4" id="KW-1185">Reference proteome</keyword>
<feature type="compositionally biased region" description="Basic residues" evidence="2">
    <location>
        <begin position="23"/>
        <end position="43"/>
    </location>
</feature>
<gene>
    <name evidence="3" type="ORF">Ciccas_007044</name>
</gene>
<evidence type="ECO:0000256" key="1">
    <source>
        <dbReference type="SAM" id="Coils"/>
    </source>
</evidence>
<proteinExistence type="predicted"/>
<organism evidence="3 4">
    <name type="scientific">Cichlidogyrus casuarinus</name>
    <dbReference type="NCBI Taxonomy" id="1844966"/>
    <lineage>
        <taxon>Eukaryota</taxon>
        <taxon>Metazoa</taxon>
        <taxon>Spiralia</taxon>
        <taxon>Lophotrochozoa</taxon>
        <taxon>Platyhelminthes</taxon>
        <taxon>Monogenea</taxon>
        <taxon>Monopisthocotylea</taxon>
        <taxon>Dactylogyridea</taxon>
        <taxon>Ancyrocephalidae</taxon>
        <taxon>Cichlidogyrus</taxon>
    </lineage>
</organism>
<protein>
    <submittedName>
        <fullName evidence="3">Uncharacterized protein</fullName>
    </submittedName>
</protein>
<feature type="compositionally biased region" description="Basic and acidic residues" evidence="2">
    <location>
        <begin position="58"/>
        <end position="70"/>
    </location>
</feature>
<keyword evidence="1" id="KW-0175">Coiled coil</keyword>
<reference evidence="3 4" key="1">
    <citation type="submission" date="2024-11" db="EMBL/GenBank/DDBJ databases">
        <title>Adaptive evolution of stress response genes in parasites aligns with host niche diversity.</title>
        <authorList>
            <person name="Hahn C."/>
            <person name="Resl P."/>
        </authorList>
    </citation>
    <scope>NUCLEOTIDE SEQUENCE [LARGE SCALE GENOMIC DNA]</scope>
    <source>
        <strain evidence="3">EGGRZ-B1_66</strain>
        <tissue evidence="3">Body</tissue>
    </source>
</reference>
<feature type="coiled-coil region" evidence="1">
    <location>
        <begin position="98"/>
        <end position="136"/>
    </location>
</feature>
<accession>A0ABD2Q5A8</accession>
<evidence type="ECO:0000313" key="3">
    <source>
        <dbReference type="EMBL" id="KAL3314337.1"/>
    </source>
</evidence>